<dbReference type="PANTHER" id="PTHR31190:SF167">
    <property type="entry name" value="ETHYLENE-RESPONSIVE TRANSCRIPTION FACTOR ERF112"/>
    <property type="match status" value="1"/>
</dbReference>
<dbReference type="InterPro" id="IPR016177">
    <property type="entry name" value="DNA-bd_dom_sf"/>
</dbReference>
<proteinExistence type="inferred from homology"/>
<evidence type="ECO:0000256" key="3">
    <source>
        <dbReference type="ARBA" id="ARBA00023125"/>
    </source>
</evidence>
<dbReference type="Proteomes" id="UP001295469">
    <property type="component" value="Chromosome C03"/>
</dbReference>
<evidence type="ECO:0000256" key="6">
    <source>
        <dbReference type="ARBA" id="ARBA00024343"/>
    </source>
</evidence>
<keyword evidence="3" id="KW-0238">DNA-binding</keyword>
<comment type="subcellular location">
    <subcellularLocation>
        <location evidence="1">Nucleus</location>
    </subcellularLocation>
</comment>
<evidence type="ECO:0000256" key="1">
    <source>
        <dbReference type="ARBA" id="ARBA00004123"/>
    </source>
</evidence>
<dbReference type="GO" id="GO:0009873">
    <property type="term" value="P:ethylene-activated signaling pathway"/>
    <property type="evidence" value="ECO:0007669"/>
    <property type="project" value="InterPro"/>
</dbReference>
<protein>
    <submittedName>
        <fullName evidence="8">(rape) hypothetical protein</fullName>
    </submittedName>
</protein>
<gene>
    <name evidence="8" type="ORF">DARMORV10_C03P54930.1</name>
</gene>
<evidence type="ECO:0000256" key="2">
    <source>
        <dbReference type="ARBA" id="ARBA00023015"/>
    </source>
</evidence>
<evidence type="ECO:0000259" key="7">
    <source>
        <dbReference type="PROSITE" id="PS51032"/>
    </source>
</evidence>
<name>A0A816ICD9_BRANA</name>
<feature type="domain" description="AP2/ERF" evidence="7">
    <location>
        <begin position="27"/>
        <end position="84"/>
    </location>
</feature>
<keyword evidence="4" id="KW-0804">Transcription</keyword>
<evidence type="ECO:0000313" key="8">
    <source>
        <dbReference type="EMBL" id="CAF1705895.1"/>
    </source>
</evidence>
<sequence>MNAISDLKIETSSCEKSRKTKSETTKLQRRVRQRPLGKWAAEIRDPYKATRVWLGTLDTAEEAALAYDKSAFEFRGHKAKLNFPQHILVNSTHHYPSNTTSHDPINVTLPPPVAPDLCDPNLLAKREKDATSNITYFAYGHEVVMKKFINYHNCAYTHKRSALKPNV</sequence>
<keyword evidence="5" id="KW-0539">Nucleus</keyword>
<dbReference type="PANTHER" id="PTHR31190">
    <property type="entry name" value="DNA-BINDING DOMAIN"/>
    <property type="match status" value="1"/>
</dbReference>
<dbReference type="SMART" id="SM00380">
    <property type="entry name" value="AP2"/>
    <property type="match status" value="1"/>
</dbReference>
<dbReference type="PRINTS" id="PR00367">
    <property type="entry name" value="ETHRSPELEMNT"/>
</dbReference>
<dbReference type="SUPFAM" id="SSF54171">
    <property type="entry name" value="DNA-binding domain"/>
    <property type="match status" value="1"/>
</dbReference>
<comment type="similarity">
    <text evidence="6">Belongs to the AP2/ERF transcription factor family. ERF subfamily.</text>
</comment>
<dbReference type="Pfam" id="PF00847">
    <property type="entry name" value="AP2"/>
    <property type="match status" value="1"/>
</dbReference>
<dbReference type="InterPro" id="IPR001471">
    <property type="entry name" value="AP2/ERF_dom"/>
</dbReference>
<dbReference type="PROSITE" id="PS51032">
    <property type="entry name" value="AP2_ERF"/>
    <property type="match status" value="1"/>
</dbReference>
<dbReference type="InterPro" id="IPR036955">
    <property type="entry name" value="AP2/ERF_dom_sf"/>
</dbReference>
<dbReference type="GO" id="GO:0003677">
    <property type="term" value="F:DNA binding"/>
    <property type="evidence" value="ECO:0007669"/>
    <property type="project" value="UniProtKB-KW"/>
</dbReference>
<dbReference type="GO" id="GO:0003700">
    <property type="term" value="F:DNA-binding transcription factor activity"/>
    <property type="evidence" value="ECO:0007669"/>
    <property type="project" value="InterPro"/>
</dbReference>
<dbReference type="CDD" id="cd00018">
    <property type="entry name" value="AP2"/>
    <property type="match status" value="1"/>
</dbReference>
<evidence type="ECO:0000256" key="5">
    <source>
        <dbReference type="ARBA" id="ARBA00023242"/>
    </source>
</evidence>
<dbReference type="GO" id="GO:0005634">
    <property type="term" value="C:nucleus"/>
    <property type="evidence" value="ECO:0007669"/>
    <property type="project" value="UniProtKB-SubCell"/>
</dbReference>
<keyword evidence="2" id="KW-0805">Transcription regulation</keyword>
<dbReference type="InterPro" id="IPR044808">
    <property type="entry name" value="ERF_plant"/>
</dbReference>
<accession>A0A816ICD9</accession>
<dbReference type="AlphaFoldDB" id="A0A816ICD9"/>
<reference evidence="8" key="1">
    <citation type="submission" date="2021-01" db="EMBL/GenBank/DDBJ databases">
        <authorList>
            <consortium name="Genoscope - CEA"/>
            <person name="William W."/>
        </authorList>
    </citation>
    <scope>NUCLEOTIDE SEQUENCE</scope>
</reference>
<dbReference type="FunFam" id="3.30.730.10:FF:000001">
    <property type="entry name" value="Ethylene-responsive transcription factor 2"/>
    <property type="match status" value="1"/>
</dbReference>
<feature type="non-terminal residue" evidence="8">
    <location>
        <position position="1"/>
    </location>
</feature>
<dbReference type="EMBL" id="HG994367">
    <property type="protein sequence ID" value="CAF1705895.1"/>
    <property type="molecule type" value="Genomic_DNA"/>
</dbReference>
<organism evidence="8">
    <name type="scientific">Brassica napus</name>
    <name type="common">Rape</name>
    <dbReference type="NCBI Taxonomy" id="3708"/>
    <lineage>
        <taxon>Eukaryota</taxon>
        <taxon>Viridiplantae</taxon>
        <taxon>Streptophyta</taxon>
        <taxon>Embryophyta</taxon>
        <taxon>Tracheophyta</taxon>
        <taxon>Spermatophyta</taxon>
        <taxon>Magnoliopsida</taxon>
        <taxon>eudicotyledons</taxon>
        <taxon>Gunneridae</taxon>
        <taxon>Pentapetalae</taxon>
        <taxon>rosids</taxon>
        <taxon>malvids</taxon>
        <taxon>Brassicales</taxon>
        <taxon>Brassicaceae</taxon>
        <taxon>Brassiceae</taxon>
        <taxon>Brassica</taxon>
    </lineage>
</organism>
<evidence type="ECO:0000256" key="4">
    <source>
        <dbReference type="ARBA" id="ARBA00023163"/>
    </source>
</evidence>
<dbReference type="Gene3D" id="3.30.730.10">
    <property type="entry name" value="AP2/ERF domain"/>
    <property type="match status" value="1"/>
</dbReference>